<feature type="active site" evidence="5">
    <location>
        <position position="221"/>
    </location>
</feature>
<feature type="active site" description="O-(3'-phospho-DNA)-tyrosine intermediate" evidence="5">
    <location>
        <position position="253"/>
    </location>
</feature>
<dbReference type="Gene3D" id="1.10.150.130">
    <property type="match status" value="1"/>
</dbReference>
<dbReference type="InterPro" id="IPR013762">
    <property type="entry name" value="Integrase-like_cat_sf"/>
</dbReference>
<name>A0A833E2H1_9EURY</name>
<comment type="similarity">
    <text evidence="5">Belongs to the 'phage' integrase family. XerA subfamily.</text>
</comment>
<comment type="caution">
    <text evidence="8">The sequence shown here is derived from an EMBL/GenBank/DDBJ whole genome shotgun (WGS) entry which is preliminary data.</text>
</comment>
<dbReference type="Pfam" id="PF02899">
    <property type="entry name" value="Phage_int_SAM_1"/>
    <property type="match status" value="1"/>
</dbReference>
<dbReference type="Gene3D" id="1.10.443.10">
    <property type="entry name" value="Intergrase catalytic core"/>
    <property type="match status" value="1"/>
</dbReference>
<evidence type="ECO:0000313" key="9">
    <source>
        <dbReference type="Proteomes" id="UP000653692"/>
    </source>
</evidence>
<dbReference type="InterPro" id="IPR010998">
    <property type="entry name" value="Integrase_recombinase_N"/>
</dbReference>
<accession>A0A833E2H1</accession>
<evidence type="ECO:0000313" key="8">
    <source>
        <dbReference type="EMBL" id="HIP89647.1"/>
    </source>
</evidence>
<feature type="active site" evidence="5">
    <location>
        <position position="244"/>
    </location>
</feature>
<dbReference type="PANTHER" id="PTHR30349">
    <property type="entry name" value="PHAGE INTEGRASE-RELATED"/>
    <property type="match status" value="1"/>
</dbReference>
<dbReference type="PROSITE" id="PS51898">
    <property type="entry name" value="TYR_RECOMBINASE"/>
    <property type="match status" value="1"/>
</dbReference>
<feature type="active site" evidence="5">
    <location>
        <position position="127"/>
    </location>
</feature>
<evidence type="ECO:0000259" key="6">
    <source>
        <dbReference type="PROSITE" id="PS51898"/>
    </source>
</evidence>
<dbReference type="EMBL" id="DQUR01000238">
    <property type="protein sequence ID" value="HIP89647.1"/>
    <property type="molecule type" value="Genomic_DNA"/>
</dbReference>
<dbReference type="GO" id="GO:0003677">
    <property type="term" value="F:DNA binding"/>
    <property type="evidence" value="ECO:0007669"/>
    <property type="project" value="UniProtKB-UniRule"/>
</dbReference>
<dbReference type="InterPro" id="IPR004107">
    <property type="entry name" value="Integrase_SAM-like_N"/>
</dbReference>
<evidence type="ECO:0000256" key="5">
    <source>
        <dbReference type="HAMAP-Rule" id="MF_02055"/>
    </source>
</evidence>
<dbReference type="InterPro" id="IPR002104">
    <property type="entry name" value="Integrase_catalytic"/>
</dbReference>
<dbReference type="GO" id="GO:0009037">
    <property type="term" value="F:tyrosine-based site-specific recombinase activity"/>
    <property type="evidence" value="ECO:0007669"/>
    <property type="project" value="UniProtKB-UniRule"/>
</dbReference>
<comment type="function">
    <text evidence="5">Site-specific tyrosine recombinase, which acts by catalyzing the cutting and rejoining of the recombining DNA molecules.</text>
</comment>
<dbReference type="GO" id="GO:0006313">
    <property type="term" value="P:DNA transposition"/>
    <property type="evidence" value="ECO:0007669"/>
    <property type="project" value="UniProtKB-UniRule"/>
</dbReference>
<dbReference type="Pfam" id="PF00589">
    <property type="entry name" value="Phage_integrase"/>
    <property type="match status" value="1"/>
</dbReference>
<comment type="subcellular location">
    <subcellularLocation>
        <location evidence="5">Cytoplasm</location>
    </subcellularLocation>
</comment>
<organism evidence="8 9">
    <name type="scientific">Thermococcus paralvinellae</name>
    <dbReference type="NCBI Taxonomy" id="582419"/>
    <lineage>
        <taxon>Archaea</taxon>
        <taxon>Methanobacteriati</taxon>
        <taxon>Methanobacteriota</taxon>
        <taxon>Thermococci</taxon>
        <taxon>Thermococcales</taxon>
        <taxon>Thermococcaceae</taxon>
        <taxon>Thermococcus</taxon>
    </lineage>
</organism>
<dbReference type="InterPro" id="IPR011010">
    <property type="entry name" value="DNA_brk_join_enz"/>
</dbReference>
<evidence type="ECO:0000256" key="1">
    <source>
        <dbReference type="ARBA" id="ARBA00022490"/>
    </source>
</evidence>
<evidence type="ECO:0000256" key="2">
    <source>
        <dbReference type="ARBA" id="ARBA00022908"/>
    </source>
</evidence>
<proteinExistence type="inferred from homology"/>
<protein>
    <recommendedName>
        <fullName evidence="5">Tyrosine recombinase XerA</fullName>
    </recommendedName>
</protein>
<dbReference type="CDD" id="cd00798">
    <property type="entry name" value="INT_XerDC_C"/>
    <property type="match status" value="1"/>
</dbReference>
<evidence type="ECO:0000256" key="4">
    <source>
        <dbReference type="ARBA" id="ARBA00023172"/>
    </source>
</evidence>
<feature type="active site" evidence="5">
    <location>
        <position position="152"/>
    </location>
</feature>
<feature type="domain" description="Tyr recombinase" evidence="6">
    <location>
        <begin position="90"/>
        <end position="266"/>
    </location>
</feature>
<dbReference type="HAMAP" id="MF_02055">
    <property type="entry name" value="Recomb_XerA"/>
    <property type="match status" value="1"/>
</dbReference>
<dbReference type="InterPro" id="IPR033686">
    <property type="entry name" value="XerA"/>
</dbReference>
<keyword evidence="2 5" id="KW-0229">DNA integration</keyword>
<dbReference type="PANTHER" id="PTHR30349:SF41">
    <property type="entry name" value="INTEGRASE_RECOMBINASE PROTEIN MJ0367-RELATED"/>
    <property type="match status" value="1"/>
</dbReference>
<feature type="domain" description="Core-binding (CB)" evidence="7">
    <location>
        <begin position="1"/>
        <end position="74"/>
    </location>
</feature>
<feature type="active site" evidence="5">
    <location>
        <position position="218"/>
    </location>
</feature>
<keyword evidence="1 5" id="KW-0963">Cytoplasm</keyword>
<sequence>MDIEEFEMYLELEGKSQNTVRMYSYYVRKFLEESNDVDARSALRFLAKLKKNGYSNKSLNLVVQALKAYFRFEGREGEAEKLKPPKVPRSLPKSLTKEEVKKLLSVIPPARKRDRLIVLLLYGSGLRVSELCNLKIDDIDIERSLIIVRGGKGAKDRIVPIPRALLREIEDYLKTRSDDSEYLIVEERRNRKDRLSPKTVWYLLNKYGKKAGIKVTPHMLRHSFATHMLENGIDIRVIQEILGHSNLSTTQIYTKVTVEHLRKAQEKAKLIESLMGY</sequence>
<keyword evidence="4 5" id="KW-0233">DNA recombination</keyword>
<keyword evidence="3 5" id="KW-0238">DNA-binding</keyword>
<evidence type="ECO:0000256" key="3">
    <source>
        <dbReference type="ARBA" id="ARBA00023125"/>
    </source>
</evidence>
<dbReference type="SUPFAM" id="SSF56349">
    <property type="entry name" value="DNA breaking-rejoining enzymes"/>
    <property type="match status" value="1"/>
</dbReference>
<dbReference type="InterPro" id="IPR044068">
    <property type="entry name" value="CB"/>
</dbReference>
<evidence type="ECO:0000259" key="7">
    <source>
        <dbReference type="PROSITE" id="PS51900"/>
    </source>
</evidence>
<dbReference type="AlphaFoldDB" id="A0A833E2H1"/>
<dbReference type="Proteomes" id="UP000653692">
    <property type="component" value="Unassembled WGS sequence"/>
</dbReference>
<dbReference type="InterPro" id="IPR050090">
    <property type="entry name" value="Tyrosine_recombinase_XerCD"/>
</dbReference>
<reference evidence="8" key="1">
    <citation type="journal article" date="2020" name="ISME J.">
        <title>Gammaproteobacteria mediating utilization of methyl-, sulfur- and petroleum organic compounds in deep ocean hydrothermal plumes.</title>
        <authorList>
            <person name="Zhou Z."/>
            <person name="Liu Y."/>
            <person name="Pan J."/>
            <person name="Cron B.R."/>
            <person name="Toner B.M."/>
            <person name="Anantharaman K."/>
            <person name="Breier J.A."/>
            <person name="Dick G.J."/>
            <person name="Li M."/>
        </authorList>
    </citation>
    <scope>NUCLEOTIDE SEQUENCE</scope>
    <source>
        <strain evidence="8">SZUA-1476</strain>
    </source>
</reference>
<gene>
    <name evidence="5" type="primary">xerA</name>
    <name evidence="8" type="ORF">EYH24_06995</name>
</gene>
<dbReference type="NCBIfam" id="NF040815">
    <property type="entry name" value="recomb_XerA_Arch"/>
    <property type="match status" value="1"/>
</dbReference>
<dbReference type="PROSITE" id="PS51900">
    <property type="entry name" value="CB"/>
    <property type="match status" value="1"/>
</dbReference>
<dbReference type="GO" id="GO:0005737">
    <property type="term" value="C:cytoplasm"/>
    <property type="evidence" value="ECO:0007669"/>
    <property type="project" value="UniProtKB-SubCell"/>
</dbReference>